<evidence type="ECO:0000259" key="7">
    <source>
        <dbReference type="PROSITE" id="PS50157"/>
    </source>
</evidence>
<feature type="domain" description="C2H2-type" evidence="7">
    <location>
        <begin position="147"/>
        <end position="174"/>
    </location>
</feature>
<evidence type="ECO:0000256" key="1">
    <source>
        <dbReference type="ARBA" id="ARBA00022723"/>
    </source>
</evidence>
<dbReference type="GO" id="GO:0008270">
    <property type="term" value="F:zinc ion binding"/>
    <property type="evidence" value="ECO:0007669"/>
    <property type="project" value="UniProtKB-KW"/>
</dbReference>
<dbReference type="SUPFAM" id="SSF57667">
    <property type="entry name" value="beta-beta-alpha zinc fingers"/>
    <property type="match status" value="3"/>
</dbReference>
<feature type="domain" description="C2H2-type" evidence="7">
    <location>
        <begin position="119"/>
        <end position="146"/>
    </location>
</feature>
<reference evidence="8" key="2">
    <citation type="submission" date="2025-09" db="UniProtKB">
        <authorList>
            <consortium name="Ensembl"/>
        </authorList>
    </citation>
    <scope>IDENTIFICATION</scope>
</reference>
<dbReference type="Ensembl" id="ENSNMLT00000001999.1">
    <property type="protein sequence ID" value="ENSNMLP00000001725.1"/>
    <property type="gene ID" value="ENSNMLG00000001320.1"/>
</dbReference>
<dbReference type="GO" id="GO:0000978">
    <property type="term" value="F:RNA polymerase II cis-regulatory region sequence-specific DNA binding"/>
    <property type="evidence" value="ECO:0007669"/>
    <property type="project" value="TreeGrafter"/>
</dbReference>
<feature type="domain" description="C2H2-type" evidence="7">
    <location>
        <begin position="231"/>
        <end position="258"/>
    </location>
</feature>
<dbReference type="FunFam" id="3.30.160.60:FF:001963">
    <property type="entry name" value="Replication initiator 1"/>
    <property type="match status" value="1"/>
</dbReference>
<dbReference type="PANTHER" id="PTHR23235">
    <property type="entry name" value="KRUEPPEL-LIKE TRANSCRIPTION FACTOR"/>
    <property type="match status" value="1"/>
</dbReference>
<evidence type="ECO:0000256" key="3">
    <source>
        <dbReference type="ARBA" id="ARBA00022771"/>
    </source>
</evidence>
<feature type="compositionally biased region" description="Basic and acidic residues" evidence="6">
    <location>
        <begin position="70"/>
        <end position="87"/>
    </location>
</feature>
<feature type="region of interest" description="Disordered" evidence="6">
    <location>
        <begin position="25"/>
        <end position="108"/>
    </location>
</feature>
<keyword evidence="1" id="KW-0479">Metal-binding</keyword>
<dbReference type="AlphaFoldDB" id="A0A8C6S8H7"/>
<feature type="domain" description="C2H2-type" evidence="7">
    <location>
        <begin position="203"/>
        <end position="230"/>
    </location>
</feature>
<dbReference type="FunFam" id="3.30.160.60:FF:002343">
    <property type="entry name" value="Zinc finger protein 33A"/>
    <property type="match status" value="1"/>
</dbReference>
<dbReference type="PROSITE" id="PS50157">
    <property type="entry name" value="ZINC_FINGER_C2H2_2"/>
    <property type="match status" value="5"/>
</dbReference>
<protein>
    <recommendedName>
        <fullName evidence="7">C2H2-type domain-containing protein</fullName>
    </recommendedName>
</protein>
<proteinExistence type="predicted"/>
<evidence type="ECO:0000256" key="4">
    <source>
        <dbReference type="ARBA" id="ARBA00022833"/>
    </source>
</evidence>
<keyword evidence="2" id="KW-0677">Repeat</keyword>
<sequence>SPTLIECKSHFSSLFDVYLFTQTFSRSAPGSNSEPRLIPETEGHTERSPDTDNDQTRKPPFRSSVRQMKRGADGDEISRLQIRDRNTKRSSHNKSAPETSGAVDNVDKTGTADVAKGKHQCSICKKHFGRRYHLQSHTHVHTGEKPYSCTVCAKSFTRLSNLKRHRRTHTGEKPFNCTVCDKRFTRNITLKVHRRTHTGEKPFSCTVCDQTFAVFTNLKNHRRTHTGEKPYSCTICAKSFTQQSHLNRHRRTHTDVNP</sequence>
<dbReference type="Pfam" id="PF13465">
    <property type="entry name" value="zf-H2C2_2"/>
    <property type="match status" value="1"/>
</dbReference>
<feature type="compositionally biased region" description="Basic and acidic residues" evidence="6">
    <location>
        <begin position="37"/>
        <end position="57"/>
    </location>
</feature>
<organism evidence="8 9">
    <name type="scientific">Neogobius melanostomus</name>
    <name type="common">round goby</name>
    <dbReference type="NCBI Taxonomy" id="47308"/>
    <lineage>
        <taxon>Eukaryota</taxon>
        <taxon>Metazoa</taxon>
        <taxon>Chordata</taxon>
        <taxon>Craniata</taxon>
        <taxon>Vertebrata</taxon>
        <taxon>Euteleostomi</taxon>
        <taxon>Actinopterygii</taxon>
        <taxon>Neopterygii</taxon>
        <taxon>Teleostei</taxon>
        <taxon>Neoteleostei</taxon>
        <taxon>Acanthomorphata</taxon>
        <taxon>Gobiaria</taxon>
        <taxon>Gobiiformes</taxon>
        <taxon>Gobioidei</taxon>
        <taxon>Gobiidae</taxon>
        <taxon>Benthophilinae</taxon>
        <taxon>Neogobiini</taxon>
        <taxon>Neogobius</taxon>
    </lineage>
</organism>
<dbReference type="FunFam" id="3.30.160.60:FF:000557">
    <property type="entry name" value="zinc finger and SCAN domain-containing protein 29"/>
    <property type="match status" value="1"/>
</dbReference>
<name>A0A8C6S8H7_9GOBI</name>
<dbReference type="PANTHER" id="PTHR23235:SF120">
    <property type="entry name" value="KRUPPEL-LIKE FACTOR 15"/>
    <property type="match status" value="1"/>
</dbReference>
<evidence type="ECO:0000256" key="2">
    <source>
        <dbReference type="ARBA" id="ARBA00022737"/>
    </source>
</evidence>
<keyword evidence="9" id="KW-1185">Reference proteome</keyword>
<evidence type="ECO:0000313" key="8">
    <source>
        <dbReference type="Ensembl" id="ENSNMLP00000001725.1"/>
    </source>
</evidence>
<reference evidence="8" key="1">
    <citation type="submission" date="2025-08" db="UniProtKB">
        <authorList>
            <consortium name="Ensembl"/>
        </authorList>
    </citation>
    <scope>IDENTIFICATION</scope>
</reference>
<evidence type="ECO:0000256" key="5">
    <source>
        <dbReference type="PROSITE-ProRule" id="PRU00042"/>
    </source>
</evidence>
<dbReference type="SMART" id="SM00355">
    <property type="entry name" value="ZnF_C2H2"/>
    <property type="match status" value="5"/>
</dbReference>
<dbReference type="InterPro" id="IPR013087">
    <property type="entry name" value="Znf_C2H2_type"/>
</dbReference>
<keyword evidence="4" id="KW-0862">Zinc</keyword>
<dbReference type="FunFam" id="3.30.160.60:FF:000912">
    <property type="entry name" value="Zinc finger protein 660"/>
    <property type="match status" value="1"/>
</dbReference>
<evidence type="ECO:0000256" key="6">
    <source>
        <dbReference type="SAM" id="MobiDB-lite"/>
    </source>
</evidence>
<dbReference type="InterPro" id="IPR036236">
    <property type="entry name" value="Znf_C2H2_sf"/>
</dbReference>
<feature type="domain" description="C2H2-type" evidence="7">
    <location>
        <begin position="175"/>
        <end position="202"/>
    </location>
</feature>
<feature type="compositionally biased region" description="Polar residues" evidence="6">
    <location>
        <begin position="25"/>
        <end position="34"/>
    </location>
</feature>
<dbReference type="PROSITE" id="PS00028">
    <property type="entry name" value="ZINC_FINGER_C2H2_1"/>
    <property type="match status" value="5"/>
</dbReference>
<dbReference type="Gene3D" id="3.30.160.60">
    <property type="entry name" value="Classic Zinc Finger"/>
    <property type="match status" value="5"/>
</dbReference>
<dbReference type="GO" id="GO:0000981">
    <property type="term" value="F:DNA-binding transcription factor activity, RNA polymerase II-specific"/>
    <property type="evidence" value="ECO:0007669"/>
    <property type="project" value="TreeGrafter"/>
</dbReference>
<dbReference type="Pfam" id="PF00096">
    <property type="entry name" value="zf-C2H2"/>
    <property type="match status" value="2"/>
</dbReference>
<keyword evidence="3 5" id="KW-0863">Zinc-finger</keyword>
<dbReference type="Proteomes" id="UP000694523">
    <property type="component" value="Unplaced"/>
</dbReference>
<evidence type="ECO:0000313" key="9">
    <source>
        <dbReference type="Proteomes" id="UP000694523"/>
    </source>
</evidence>
<accession>A0A8C6S8H7</accession>